<reference evidence="1" key="1">
    <citation type="submission" date="2020-07" db="EMBL/GenBank/DDBJ databases">
        <authorList>
            <person name="Nazaruddin N."/>
        </authorList>
    </citation>
    <scope>NUCLEOTIDE SEQUENCE</scope>
</reference>
<keyword evidence="2" id="KW-1185">Reference proteome</keyword>
<protein>
    <submittedName>
        <fullName evidence="1">Uncharacterized protein</fullName>
    </submittedName>
</protein>
<sequence>MAQACRTTIQANVFRSTRAPDLLLQTIAEREEHLAVIAEPHWIPDSSGWFRGMLETVVLVGTGSSASAQFREFEGECISRWTTCRAEAVASVTGRVGVQRDVHALRVPPGRSKRSSSGGLSSWYVPPLTELRQDEHIRPLAGRPDSR</sequence>
<comment type="caution">
    <text evidence="1">The sequence shown here is derived from an EMBL/GenBank/DDBJ whole genome shotgun (WGS) entry which is preliminary data.</text>
</comment>
<proteinExistence type="predicted"/>
<evidence type="ECO:0000313" key="2">
    <source>
        <dbReference type="Proteomes" id="UP000752696"/>
    </source>
</evidence>
<accession>A0A6V7HJT2</accession>
<dbReference type="OrthoDB" id="7612452at2759"/>
<dbReference type="Proteomes" id="UP000752696">
    <property type="component" value="Unassembled WGS sequence"/>
</dbReference>
<organism evidence="1 2">
    <name type="scientific">Heterotrigona itama</name>
    <dbReference type="NCBI Taxonomy" id="395501"/>
    <lineage>
        <taxon>Eukaryota</taxon>
        <taxon>Metazoa</taxon>
        <taxon>Ecdysozoa</taxon>
        <taxon>Arthropoda</taxon>
        <taxon>Hexapoda</taxon>
        <taxon>Insecta</taxon>
        <taxon>Pterygota</taxon>
        <taxon>Neoptera</taxon>
        <taxon>Endopterygota</taxon>
        <taxon>Hymenoptera</taxon>
        <taxon>Apocrita</taxon>
        <taxon>Aculeata</taxon>
        <taxon>Apoidea</taxon>
        <taxon>Anthophila</taxon>
        <taxon>Apidae</taxon>
        <taxon>Heterotrigona</taxon>
    </lineage>
</organism>
<dbReference type="EMBL" id="CAJDYZ010013725">
    <property type="protein sequence ID" value="CAD1481299.1"/>
    <property type="molecule type" value="Genomic_DNA"/>
</dbReference>
<name>A0A6V7HJT2_9HYME</name>
<dbReference type="AlphaFoldDB" id="A0A6V7HJT2"/>
<gene>
    <name evidence="1" type="ORF">MHI_LOCUS999807</name>
</gene>
<evidence type="ECO:0000313" key="1">
    <source>
        <dbReference type="EMBL" id="CAD1481299.1"/>
    </source>
</evidence>